<dbReference type="NCBIfam" id="TIGR03494">
    <property type="entry name" value="salicyl_syn"/>
    <property type="match status" value="1"/>
</dbReference>
<dbReference type="PRINTS" id="PR00095">
    <property type="entry name" value="ANTSNTHASEI"/>
</dbReference>
<dbReference type="EC" id="4.2.99.21" evidence="6"/>
<sequence length="461" mass="51305">MNDYKELSLAINRKASSLLLAVANSGLSDQFMMYEKPGEWSLGMGNLLSIDVYPDEISIKEKNRIQIERYHDFSEAMSRATKNIPIKGWRLYGHAKFELSYILHGLMNDVTMEKSSKLLSLFIPEYEVRISDGIATLRAPTDSELDDLVDVFRMADAKSNDATINAEARNHVDLTIPASCKYYKSAVLSAINDIKTNVYQKVILSRRIPINFPADMAKSYECGRAKNTPARSFIMRQSGLEAAGFCPETVLETASNGWISTQPLAGTRAIGATPEEELRLKSELLSTTKEIAEHAISVRLAYEELHEVCDEETLSVCDFMSVKRRGSVQHLGSRVKGQLASNQNNWAAFKALFPAVTASGIPKKASLLAIKKYEPEDRSLYSGSVMIVDQNGHMDAGLVLRSIYRNEDKCWLQAGAGIVDQSVPERELIETIEKLSCIAQYVVREDSAPQSAQSKSRKEVV</sequence>
<feature type="domain" description="Chorismate-utilising enzyme C-terminal" evidence="5">
    <location>
        <begin position="182"/>
        <end position="434"/>
    </location>
</feature>
<organism evidence="6 7">
    <name type="scientific">Enterovibrio norvegicus</name>
    <dbReference type="NCBI Taxonomy" id="188144"/>
    <lineage>
        <taxon>Bacteria</taxon>
        <taxon>Pseudomonadati</taxon>
        <taxon>Pseudomonadota</taxon>
        <taxon>Gammaproteobacteria</taxon>
        <taxon>Vibrionales</taxon>
        <taxon>Vibrionaceae</taxon>
        <taxon>Enterovibrio</taxon>
    </lineage>
</organism>
<dbReference type="SUPFAM" id="SSF56322">
    <property type="entry name" value="ADC synthase"/>
    <property type="match status" value="1"/>
</dbReference>
<gene>
    <name evidence="6" type="ORF">ACED35_17385</name>
</gene>
<reference evidence="6 7" key="1">
    <citation type="submission" date="2024-06" db="EMBL/GenBank/DDBJ databases">
        <authorList>
            <person name="Steensen K."/>
            <person name="Seneca J."/>
            <person name="Bartlau N."/>
            <person name="Yu A.X."/>
            <person name="Polz M.F."/>
        </authorList>
    </citation>
    <scope>NUCLEOTIDE SEQUENCE [LARGE SCALE GENOMIC DNA]</scope>
    <source>
        <strain evidence="6 7">1F260</strain>
    </source>
</reference>
<evidence type="ECO:0000256" key="4">
    <source>
        <dbReference type="ARBA" id="ARBA00023239"/>
    </source>
</evidence>
<accession>A0ABV4L5A5</accession>
<dbReference type="Pfam" id="PF00425">
    <property type="entry name" value="Chorismate_bind"/>
    <property type="match status" value="1"/>
</dbReference>
<evidence type="ECO:0000313" key="6">
    <source>
        <dbReference type="EMBL" id="MEZ8082893.1"/>
    </source>
</evidence>
<evidence type="ECO:0000259" key="5">
    <source>
        <dbReference type="Pfam" id="PF00425"/>
    </source>
</evidence>
<evidence type="ECO:0000256" key="2">
    <source>
        <dbReference type="ARBA" id="ARBA00022723"/>
    </source>
</evidence>
<dbReference type="RefSeq" id="WP_017013623.1">
    <property type="nucleotide sequence ID" value="NZ_AJYG02000047.1"/>
</dbReference>
<comment type="caution">
    <text evidence="6">The sequence shown here is derived from an EMBL/GenBank/DDBJ whole genome shotgun (WGS) entry which is preliminary data.</text>
</comment>
<dbReference type="PANTHER" id="PTHR11236:SF48">
    <property type="entry name" value="ISOCHORISMATE SYNTHASE MENF"/>
    <property type="match status" value="1"/>
</dbReference>
<dbReference type="InterPro" id="IPR019996">
    <property type="entry name" value="Salicylate_synthase"/>
</dbReference>
<keyword evidence="2" id="KW-0479">Metal-binding</keyword>
<dbReference type="InterPro" id="IPR019999">
    <property type="entry name" value="Anth_synth_I-like"/>
</dbReference>
<keyword evidence="7" id="KW-1185">Reference proteome</keyword>
<dbReference type="InterPro" id="IPR005801">
    <property type="entry name" value="ADC_synthase"/>
</dbReference>
<dbReference type="InterPro" id="IPR015890">
    <property type="entry name" value="Chorismate_C"/>
</dbReference>
<evidence type="ECO:0000256" key="1">
    <source>
        <dbReference type="ARBA" id="ARBA00001946"/>
    </source>
</evidence>
<dbReference type="Gene3D" id="3.60.120.10">
    <property type="entry name" value="Anthranilate synthase"/>
    <property type="match status" value="1"/>
</dbReference>
<protein>
    <submittedName>
        <fullName evidence="6">Salicylate synthase</fullName>
        <ecNumber evidence="6">4.2.99.21</ecNumber>
    </submittedName>
</protein>
<keyword evidence="3" id="KW-0460">Magnesium</keyword>
<dbReference type="EMBL" id="JBGONM010000046">
    <property type="protein sequence ID" value="MEZ8082893.1"/>
    <property type="molecule type" value="Genomic_DNA"/>
</dbReference>
<comment type="cofactor">
    <cofactor evidence="1">
        <name>Mg(2+)</name>
        <dbReference type="ChEBI" id="CHEBI:18420"/>
    </cofactor>
</comment>
<proteinExistence type="predicted"/>
<evidence type="ECO:0000313" key="7">
    <source>
        <dbReference type="Proteomes" id="UP001569154"/>
    </source>
</evidence>
<dbReference type="GO" id="GO:0043904">
    <property type="term" value="F:isochorismate pyruvate lyase activity"/>
    <property type="evidence" value="ECO:0007669"/>
    <property type="project" value="UniProtKB-EC"/>
</dbReference>
<dbReference type="Proteomes" id="UP001569154">
    <property type="component" value="Unassembled WGS sequence"/>
</dbReference>
<evidence type="ECO:0000256" key="3">
    <source>
        <dbReference type="ARBA" id="ARBA00022842"/>
    </source>
</evidence>
<name>A0ABV4L5A5_9GAMM</name>
<keyword evidence="4 6" id="KW-0456">Lyase</keyword>
<dbReference type="PANTHER" id="PTHR11236">
    <property type="entry name" value="AMINOBENZOATE/ANTHRANILATE SYNTHASE"/>
    <property type="match status" value="1"/>
</dbReference>